<keyword evidence="6" id="KW-0653">Protein transport</keyword>
<keyword evidence="4" id="KW-0963">Cytoplasm</keyword>
<evidence type="ECO:0000256" key="3">
    <source>
        <dbReference type="ARBA" id="ARBA00022448"/>
    </source>
</evidence>
<dbReference type="GO" id="GO:0005634">
    <property type="term" value="C:nucleus"/>
    <property type="evidence" value="ECO:0007669"/>
    <property type="project" value="UniProtKB-ARBA"/>
</dbReference>
<dbReference type="Pfam" id="PF25574">
    <property type="entry name" value="TPR_IMB1"/>
    <property type="match status" value="1"/>
</dbReference>
<organism evidence="10 11">
    <name type="scientific">Verticillium longisporum</name>
    <name type="common">Verticillium dahliae var. longisporum</name>
    <dbReference type="NCBI Taxonomy" id="100787"/>
    <lineage>
        <taxon>Eukaryota</taxon>
        <taxon>Fungi</taxon>
        <taxon>Dikarya</taxon>
        <taxon>Ascomycota</taxon>
        <taxon>Pezizomycotina</taxon>
        <taxon>Sordariomycetes</taxon>
        <taxon>Hypocreomycetidae</taxon>
        <taxon>Glomerellales</taxon>
        <taxon>Plectosphaerellaceae</taxon>
        <taxon>Verticillium</taxon>
    </lineage>
</organism>
<dbReference type="GO" id="GO:0005737">
    <property type="term" value="C:cytoplasm"/>
    <property type="evidence" value="ECO:0007669"/>
    <property type="project" value="UniProtKB-SubCell"/>
</dbReference>
<keyword evidence="11" id="KW-1185">Reference proteome</keyword>
<dbReference type="STRING" id="100787.A0A0G4KQ28"/>
<dbReference type="GO" id="GO:0006606">
    <property type="term" value="P:protein import into nucleus"/>
    <property type="evidence" value="ECO:0007669"/>
    <property type="project" value="InterPro"/>
</dbReference>
<dbReference type="PROSITE" id="PS50077">
    <property type="entry name" value="HEAT_REPEAT"/>
    <property type="match status" value="1"/>
</dbReference>
<evidence type="ECO:0000256" key="8">
    <source>
        <dbReference type="PROSITE-ProRule" id="PRU00103"/>
    </source>
</evidence>
<reference evidence="11" key="1">
    <citation type="submission" date="2015-05" db="EMBL/GenBank/DDBJ databases">
        <authorList>
            <person name="Fogelqvist Johan"/>
        </authorList>
    </citation>
    <scope>NUCLEOTIDE SEQUENCE [LARGE SCALE GENOMIC DNA]</scope>
</reference>
<dbReference type="PANTHER" id="PTHR10527">
    <property type="entry name" value="IMPORTIN BETA"/>
    <property type="match status" value="1"/>
</dbReference>
<evidence type="ECO:0000256" key="4">
    <source>
        <dbReference type="ARBA" id="ARBA00022490"/>
    </source>
</evidence>
<evidence type="ECO:0000256" key="1">
    <source>
        <dbReference type="ARBA" id="ARBA00004123"/>
    </source>
</evidence>
<dbReference type="EMBL" id="CVQH01003002">
    <property type="protein sequence ID" value="CRK11560.1"/>
    <property type="molecule type" value="Genomic_DNA"/>
</dbReference>
<dbReference type="InterPro" id="IPR034085">
    <property type="entry name" value="TOG"/>
</dbReference>
<name>A0A0G4KQ28_VERLO</name>
<dbReference type="SUPFAM" id="SSF48371">
    <property type="entry name" value="ARM repeat"/>
    <property type="match status" value="2"/>
</dbReference>
<evidence type="ECO:0000313" key="11">
    <source>
        <dbReference type="Proteomes" id="UP000044602"/>
    </source>
</evidence>
<dbReference type="InterPro" id="IPR058584">
    <property type="entry name" value="IMB1_TNPO1-like_TPR"/>
</dbReference>
<dbReference type="Proteomes" id="UP000044602">
    <property type="component" value="Unassembled WGS sequence"/>
</dbReference>
<dbReference type="InterPro" id="IPR021133">
    <property type="entry name" value="HEAT_type_2"/>
</dbReference>
<dbReference type="AlphaFoldDB" id="A0A0G4KQ28"/>
<evidence type="ECO:0000313" key="10">
    <source>
        <dbReference type="EMBL" id="CRK11560.1"/>
    </source>
</evidence>
<comment type="subcellular location">
    <subcellularLocation>
        <location evidence="2">Cytoplasm</location>
    </subcellularLocation>
    <subcellularLocation>
        <location evidence="1">Nucleus</location>
    </subcellularLocation>
</comment>
<accession>A0A0G4KQ28</accession>
<evidence type="ECO:0000256" key="7">
    <source>
        <dbReference type="ARBA" id="ARBA00023242"/>
    </source>
</evidence>
<evidence type="ECO:0000256" key="6">
    <source>
        <dbReference type="ARBA" id="ARBA00022927"/>
    </source>
</evidence>
<dbReference type="SMART" id="SM01349">
    <property type="entry name" value="TOG"/>
    <property type="match status" value="1"/>
</dbReference>
<evidence type="ECO:0000256" key="2">
    <source>
        <dbReference type="ARBA" id="ARBA00004496"/>
    </source>
</evidence>
<dbReference type="Gene3D" id="1.25.10.10">
    <property type="entry name" value="Leucine-rich Repeat Variant"/>
    <property type="match status" value="1"/>
</dbReference>
<dbReference type="InterPro" id="IPR040122">
    <property type="entry name" value="Importin_beta"/>
</dbReference>
<dbReference type="Pfam" id="PF25780">
    <property type="entry name" value="TPR_IPO5"/>
    <property type="match status" value="1"/>
</dbReference>
<dbReference type="GO" id="GO:0031267">
    <property type="term" value="F:small GTPase binding"/>
    <property type="evidence" value="ECO:0007669"/>
    <property type="project" value="InterPro"/>
</dbReference>
<dbReference type="InterPro" id="IPR011989">
    <property type="entry name" value="ARM-like"/>
</dbReference>
<feature type="domain" description="Importin N-terminal" evidence="9">
    <location>
        <begin position="134"/>
        <end position="201"/>
    </location>
</feature>
<gene>
    <name evidence="10" type="ORF">BN1708_010194</name>
</gene>
<keyword evidence="3" id="KW-0813">Transport</keyword>
<protein>
    <recommendedName>
        <fullName evidence="9">Importin N-terminal domain-containing protein</fullName>
    </recommendedName>
</protein>
<dbReference type="InterPro" id="IPR001494">
    <property type="entry name" value="Importin-beta_N"/>
</dbReference>
<sequence length="1187" mass="129586">MATRVGQQRATATASAAPEFALAHTLLPCRGRERYLVVCASPTQPLKYHTQRPKVEVVTTEGSGAPKTTDCLINSAAGQLFLWLHLFSLPLYHPSSPLLPLLSSQNQSAIMDKDQLAQLLQASQIPDTEKVKAVTAELQKNYYSQPQSLLLLIEIAVSHNDAGIRQLASVQAQRITAKHWLKVNDDQRNVARKHLIESAVNDPTTNGRHSKCRLLARAISIDLDNKDAAGQACVEQLLSLVSQESTAAREVGSFTLYAILDEDPTNFTEQVPQLLNILKSTIQDPASVDVRLNSVKAIGSLLMLVDPEDDAESLAAIHFFVQPIVQILKDAVQAEADEQYKVIFEIFQNFLAYDPAFLAPHLKDLIQFMIDLAANTNAEDEARSQALSFLGQCARYRRMKIQAMKDMGAQLMIKSMQILTEVEDEADPDDTSPAKTALSLIDQLASDLPPRQVIVPLLETFPQYAQHQDPGHRKAAILALGTAAEGAPDFIATQLKTLLPMIVKLLNDHDDNVRYAALIGLIHLADEMADELASGHEDLIAALLKNLEAASQESSKKNVGVIRSVCSALDSLVGEGLEADLMKVYGPKLIVPMGKLLNHEDSGVKAAAAGAIGAIAFSMGGEAFKPYFKDVMSALGQYVTVTGDDDTLALRSSVCDSMGRIAGAVGPEAFQPYVVDLMKASEEALSLDSARLKETSFILWASLSKVYGADFAHFLPGVFKGLFECLESEEEELEIPGLNAEDAPDGVISVGGRRIKVKPTEDEIDQAIAEEGEDDDDWLDDLAGVTAIDMEQEIALEVFGDVVTHSCDLAAVRQYLEPAMEKILPLVESAYDGSRKAALSTLWRSYARVWQLFEDQSGQKWQPGIPLKQTPDASLTALGELVTKATLMLWADDNERDVVTEINRNVGATLKACGPAILTQEDMLPQTVTVLSTLITRSHPCQQDLGDEEEEQDAEGGSSEFDWLVIDTALDVVLGLATALGPDFGELWKVFEKPVLKFASSQESLERSTAVGVIAEAIKFMGGAVTEFTGSLLPVLFHRLSDEDSLTKSNAAYAIGQLILNSTDTNTTFPRYADILRKLEPLLQVQESRITDNVSGCICRMISANPQPALVEKVLPAVLDVLPLKEDYEENEPIYQAIFKLYDQQNPAVQQLTPKILPILQQVLSPPEEQLEPETRALVQKLVQALS</sequence>
<evidence type="ECO:0000256" key="5">
    <source>
        <dbReference type="ARBA" id="ARBA00022737"/>
    </source>
</evidence>
<dbReference type="InterPro" id="IPR057672">
    <property type="entry name" value="TPR_IPO4/5"/>
</dbReference>
<keyword evidence="5" id="KW-0677">Repeat</keyword>
<feature type="repeat" description="HEAT" evidence="8">
    <location>
        <begin position="498"/>
        <end position="536"/>
    </location>
</feature>
<keyword evidence="7" id="KW-0539">Nucleus</keyword>
<evidence type="ECO:0000259" key="9">
    <source>
        <dbReference type="PROSITE" id="PS50166"/>
    </source>
</evidence>
<dbReference type="InterPro" id="IPR016024">
    <property type="entry name" value="ARM-type_fold"/>
</dbReference>
<proteinExistence type="predicted"/>
<dbReference type="PROSITE" id="PS50166">
    <property type="entry name" value="IMPORTIN_B_NT"/>
    <property type="match status" value="1"/>
</dbReference>